<accession>A0A0F2ML61</accession>
<sequence length="672" mass="75069">MDEIQPPILDRIRELISPFTFAELEHDFLFDVKDRQCFGKTKSSDGERCYNLLPKTGERGSKLMSSVSKLKVLAKAYEESWDDNEGHGTFPVDKFCARLVTCIDLQYCRLHKSKPIAAVEALQKRLHAFYQNRAQSKDSDGDTDDDASSVKSAAGDDLRRLTETPTRSSTVTPNTTPQSRRVKKVTFPPKSTRGAESHEGGMSHALEGVEDDDPAPPSTPTPSHRQRKISVTASRLQLNSDQTKRQTPQRQEKQEKQKAQQQEQGTQKPQEELLHEHPPALDGSNIANERQEPQGESSVPAPNQLSPVVAAPSEFELLAEKVEDILTVSSSPLQQADYLPLHPDHMCCRSKDIRPENYEDCYIGTNYINIIRNMQTGYAHYKKCFGRIYVLRSASRCGLFKIGFSERDDLMKRWEEVPCSWEAVMDGRGAVFVSETAFPGAHKVETLVKASLRHRQMSGPCDSCHSYHCEWFRVEEDVILAWVHAWTAYVTSEIYSATGHPTGAYDEFAHQLWCITPKRIHAMVDNIPPPLPQPRADAEATTPNSVTAPGAPPDNGSGIGSGRRRTNEAPLQPKPMPMVVAAKTVKRVVRKAMTWDSAKSSPSTMGWEEEGQGFTVVVEEVEELGDPDVTDGRRRSIRKTQNASQVASQVTSQIQSSISGIVNWRGWTSKRS</sequence>
<feature type="compositionally biased region" description="Low complexity" evidence="1">
    <location>
        <begin position="259"/>
        <end position="268"/>
    </location>
</feature>
<feature type="domain" description="Bacteriophage T5 Orf172 DNA-binding" evidence="2">
    <location>
        <begin position="394"/>
        <end position="486"/>
    </location>
</feature>
<dbReference type="KEGG" id="ssck:SPSK_06059"/>
<dbReference type="RefSeq" id="XP_016592475.1">
    <property type="nucleotide sequence ID" value="XM_016732767.1"/>
</dbReference>
<dbReference type="EMBL" id="AXCR01000001">
    <property type="protein sequence ID" value="KJR89799.1"/>
    <property type="molecule type" value="Genomic_DNA"/>
</dbReference>
<feature type="compositionally biased region" description="Polar residues" evidence="1">
    <location>
        <begin position="229"/>
        <end position="241"/>
    </location>
</feature>
<dbReference type="OrthoDB" id="4719713at2759"/>
<dbReference type="GeneID" id="27668044"/>
<reference evidence="3 4" key="2">
    <citation type="journal article" date="2015" name="Eukaryot. Cell">
        <title>Asexual propagation of a virulent clone complex in a human and feline outbreak of sporotrichosis.</title>
        <authorList>
            <person name="Teixeira Mde M."/>
            <person name="Rodrigues A.M."/>
            <person name="Tsui C.K."/>
            <person name="de Almeida L.G."/>
            <person name="Van Diepeningen A.D."/>
            <person name="van den Ende B.G."/>
            <person name="Fernandes G.F."/>
            <person name="Kano R."/>
            <person name="Hamelin R.C."/>
            <person name="Lopes-Bezerra L.M."/>
            <person name="Vasconcelos A.T."/>
            <person name="de Hoog S."/>
            <person name="de Camargo Z.P."/>
            <person name="Felipe M.S."/>
        </authorList>
    </citation>
    <scope>NUCLEOTIDE SEQUENCE [LARGE SCALE GENOMIC DNA]</scope>
    <source>
        <strain evidence="3 4">1099-18</strain>
    </source>
</reference>
<name>A0A0F2ML61_SPOSC</name>
<dbReference type="Pfam" id="PF10544">
    <property type="entry name" value="T5orf172"/>
    <property type="match status" value="1"/>
</dbReference>
<organism evidence="3 4">
    <name type="scientific">Sporothrix schenckii 1099-18</name>
    <dbReference type="NCBI Taxonomy" id="1397361"/>
    <lineage>
        <taxon>Eukaryota</taxon>
        <taxon>Fungi</taxon>
        <taxon>Dikarya</taxon>
        <taxon>Ascomycota</taxon>
        <taxon>Pezizomycotina</taxon>
        <taxon>Sordariomycetes</taxon>
        <taxon>Sordariomycetidae</taxon>
        <taxon>Ophiostomatales</taxon>
        <taxon>Ophiostomataceae</taxon>
        <taxon>Sporothrix</taxon>
    </lineage>
</organism>
<comment type="caution">
    <text evidence="3">The sequence shown here is derived from an EMBL/GenBank/DDBJ whole genome shotgun (WGS) entry which is preliminary data.</text>
</comment>
<proteinExistence type="predicted"/>
<evidence type="ECO:0000313" key="4">
    <source>
        <dbReference type="Proteomes" id="UP000033710"/>
    </source>
</evidence>
<dbReference type="InterPro" id="IPR018306">
    <property type="entry name" value="Phage_T5_Orf172_DNA-bd"/>
</dbReference>
<evidence type="ECO:0000259" key="2">
    <source>
        <dbReference type="SMART" id="SM00974"/>
    </source>
</evidence>
<evidence type="ECO:0000313" key="3">
    <source>
        <dbReference type="EMBL" id="KJR89799.1"/>
    </source>
</evidence>
<feature type="compositionally biased region" description="Basic and acidic residues" evidence="1">
    <location>
        <begin position="269"/>
        <end position="279"/>
    </location>
</feature>
<feature type="region of interest" description="Disordered" evidence="1">
    <location>
        <begin position="526"/>
        <end position="573"/>
    </location>
</feature>
<dbReference type="AlphaFoldDB" id="A0A0F2ML61"/>
<dbReference type="VEuPathDB" id="FungiDB:SPSK_06059"/>
<gene>
    <name evidence="3" type="ORF">SPSK_06059</name>
</gene>
<protein>
    <recommendedName>
        <fullName evidence="2">Bacteriophage T5 Orf172 DNA-binding domain-containing protein</fullName>
    </recommendedName>
</protein>
<dbReference type="SMART" id="SM00974">
    <property type="entry name" value="T5orf172"/>
    <property type="match status" value="1"/>
</dbReference>
<reference evidence="3 4" key="1">
    <citation type="journal article" date="2014" name="BMC Genomics">
        <title>Comparative genomics of the major fungal agents of human and animal Sporotrichosis: Sporothrix schenckii and Sporothrix brasiliensis.</title>
        <authorList>
            <person name="Teixeira M.M."/>
            <person name="de Almeida L.G."/>
            <person name="Kubitschek-Barreira P."/>
            <person name="Alves F.L."/>
            <person name="Kioshima E.S."/>
            <person name="Abadio A.K."/>
            <person name="Fernandes L."/>
            <person name="Derengowski L.S."/>
            <person name="Ferreira K.S."/>
            <person name="Souza R.C."/>
            <person name="Ruiz J.C."/>
            <person name="de Andrade N.C."/>
            <person name="Paes H.C."/>
            <person name="Nicola A.M."/>
            <person name="Albuquerque P."/>
            <person name="Gerber A.L."/>
            <person name="Martins V.P."/>
            <person name="Peconick L.D."/>
            <person name="Neto A.V."/>
            <person name="Chaucanez C.B."/>
            <person name="Silva P.A."/>
            <person name="Cunha O.L."/>
            <person name="de Oliveira F.F."/>
            <person name="dos Santos T.C."/>
            <person name="Barros A.L."/>
            <person name="Soares M.A."/>
            <person name="de Oliveira L.M."/>
            <person name="Marini M.M."/>
            <person name="Villalobos-Duno H."/>
            <person name="Cunha M.M."/>
            <person name="de Hoog S."/>
            <person name="da Silveira J.F."/>
            <person name="Henrissat B."/>
            <person name="Nino-Vega G.A."/>
            <person name="Cisalpino P.S."/>
            <person name="Mora-Montes H.M."/>
            <person name="Almeida S.R."/>
            <person name="Stajich J.E."/>
            <person name="Lopes-Bezerra L.M."/>
            <person name="Vasconcelos A.T."/>
            <person name="Felipe M.S."/>
        </authorList>
    </citation>
    <scope>NUCLEOTIDE SEQUENCE [LARGE SCALE GENOMIC DNA]</scope>
    <source>
        <strain evidence="3 4">1099-18</strain>
    </source>
</reference>
<feature type="compositionally biased region" description="Polar residues" evidence="1">
    <location>
        <begin position="294"/>
        <end position="305"/>
    </location>
</feature>
<evidence type="ECO:0000256" key="1">
    <source>
        <dbReference type="SAM" id="MobiDB-lite"/>
    </source>
</evidence>
<feature type="region of interest" description="Disordered" evidence="1">
    <location>
        <begin position="133"/>
        <end position="305"/>
    </location>
</feature>
<dbReference type="Proteomes" id="UP000033710">
    <property type="component" value="Unassembled WGS sequence"/>
</dbReference>
<feature type="compositionally biased region" description="Polar residues" evidence="1">
    <location>
        <begin position="163"/>
        <end position="179"/>
    </location>
</feature>